<dbReference type="Gene3D" id="3.40.30.10">
    <property type="entry name" value="Glutaredoxin"/>
    <property type="match status" value="1"/>
</dbReference>
<evidence type="ECO:0000259" key="9">
    <source>
        <dbReference type="Pfam" id="PF00085"/>
    </source>
</evidence>
<feature type="region of interest" description="Disordered" evidence="8">
    <location>
        <begin position="1"/>
        <end position="32"/>
    </location>
</feature>
<keyword evidence="6" id="KW-0413">Isomerase</keyword>
<keyword evidence="5" id="KW-0256">Endoplasmic reticulum</keyword>
<evidence type="ECO:0000256" key="3">
    <source>
        <dbReference type="ARBA" id="ARBA00006347"/>
    </source>
</evidence>
<keyword evidence="7" id="KW-0676">Redox-active center</keyword>
<evidence type="ECO:0000313" key="11">
    <source>
        <dbReference type="Proteomes" id="UP000324800"/>
    </source>
</evidence>
<dbReference type="Proteomes" id="UP000324800">
    <property type="component" value="Unassembled WGS sequence"/>
</dbReference>
<dbReference type="AlphaFoldDB" id="A0A5J4QXP5"/>
<dbReference type="EMBL" id="SNRW01043780">
    <property type="protein sequence ID" value="KAA6326707.1"/>
    <property type="molecule type" value="Genomic_DNA"/>
</dbReference>
<evidence type="ECO:0000256" key="8">
    <source>
        <dbReference type="SAM" id="MobiDB-lite"/>
    </source>
</evidence>
<name>A0A5J4QXP5_9EUKA</name>
<reference evidence="10 11" key="1">
    <citation type="submission" date="2019-03" db="EMBL/GenBank/DDBJ databases">
        <title>Single cell metagenomics reveals metabolic interactions within the superorganism composed of flagellate Streblomastix strix and complex community of Bacteroidetes bacteria on its surface.</title>
        <authorList>
            <person name="Treitli S.C."/>
            <person name="Kolisko M."/>
            <person name="Husnik F."/>
            <person name="Keeling P."/>
            <person name="Hampl V."/>
        </authorList>
    </citation>
    <scope>NUCLEOTIDE SEQUENCE [LARGE SCALE GENOMIC DNA]</scope>
    <source>
        <strain evidence="10">ST1C</strain>
    </source>
</reference>
<dbReference type="GO" id="GO:0005788">
    <property type="term" value="C:endoplasmic reticulum lumen"/>
    <property type="evidence" value="ECO:0007669"/>
    <property type="project" value="UniProtKB-SubCell"/>
</dbReference>
<dbReference type="PANTHER" id="PTHR18929">
    <property type="entry name" value="PROTEIN DISULFIDE ISOMERASE"/>
    <property type="match status" value="1"/>
</dbReference>
<feature type="domain" description="Thioredoxin" evidence="9">
    <location>
        <begin position="98"/>
        <end position="224"/>
    </location>
</feature>
<protein>
    <recommendedName>
        <fullName evidence="4">protein disulfide-isomerase</fullName>
        <ecNumber evidence="4">5.3.4.1</ecNumber>
    </recommendedName>
</protein>
<proteinExistence type="inferred from homology"/>
<accession>A0A5J4QXP5</accession>
<evidence type="ECO:0000256" key="5">
    <source>
        <dbReference type="ARBA" id="ARBA00022824"/>
    </source>
</evidence>
<dbReference type="OrthoDB" id="427280at2759"/>
<dbReference type="GO" id="GO:0034976">
    <property type="term" value="P:response to endoplasmic reticulum stress"/>
    <property type="evidence" value="ECO:0007669"/>
    <property type="project" value="TreeGrafter"/>
</dbReference>
<sequence length="245" mass="27702">IEAPIEWNGLEEWNKKKEQEKKELNTQQTTKTPKLQDTSLLPFFKSHFVLPTKNTGSHVTIKSDQMASFIDQFLNGKIERSMRSSDLPPRANSPFSPVLQLVGKSFSKFAFDPSKSVLIRITTPSCQLCEKTRPIYRRLATDIKEIIESKSATATSDSKAFAEQFIVAEIDVDENDLPAEATVLVEDIPDILLFQAVSSSDQNTPKRISSYSGPMTYEKIKRFLRDEFKSTNLPAFPLDISQHVI</sequence>
<evidence type="ECO:0000256" key="4">
    <source>
        <dbReference type="ARBA" id="ARBA00012723"/>
    </source>
</evidence>
<feature type="compositionally biased region" description="Basic and acidic residues" evidence="8">
    <location>
        <begin position="12"/>
        <end position="24"/>
    </location>
</feature>
<evidence type="ECO:0000256" key="2">
    <source>
        <dbReference type="ARBA" id="ARBA00004319"/>
    </source>
</evidence>
<dbReference type="Pfam" id="PF00085">
    <property type="entry name" value="Thioredoxin"/>
    <property type="match status" value="1"/>
</dbReference>
<dbReference type="GO" id="GO:0003756">
    <property type="term" value="F:protein disulfide isomerase activity"/>
    <property type="evidence" value="ECO:0007669"/>
    <property type="project" value="UniProtKB-EC"/>
</dbReference>
<comment type="similarity">
    <text evidence="3">Belongs to the protein disulfide isomerase family.</text>
</comment>
<gene>
    <name evidence="10" type="ORF">EZS28_053914</name>
</gene>
<feature type="non-terminal residue" evidence="10">
    <location>
        <position position="1"/>
    </location>
</feature>
<evidence type="ECO:0000256" key="1">
    <source>
        <dbReference type="ARBA" id="ARBA00001182"/>
    </source>
</evidence>
<comment type="caution">
    <text evidence="10">The sequence shown here is derived from an EMBL/GenBank/DDBJ whole genome shotgun (WGS) entry which is preliminary data.</text>
</comment>
<evidence type="ECO:0000256" key="7">
    <source>
        <dbReference type="ARBA" id="ARBA00023284"/>
    </source>
</evidence>
<dbReference type="GO" id="GO:0006457">
    <property type="term" value="P:protein folding"/>
    <property type="evidence" value="ECO:0007669"/>
    <property type="project" value="TreeGrafter"/>
</dbReference>
<comment type="catalytic activity">
    <reaction evidence="1">
        <text>Catalyzes the rearrangement of -S-S- bonds in proteins.</text>
        <dbReference type="EC" id="5.3.4.1"/>
    </reaction>
</comment>
<evidence type="ECO:0000313" key="10">
    <source>
        <dbReference type="EMBL" id="KAA6326707.1"/>
    </source>
</evidence>
<dbReference type="PANTHER" id="PTHR18929:SF132">
    <property type="entry name" value="PROTEIN DISULFIDE-ISOMERASE A3"/>
    <property type="match status" value="1"/>
</dbReference>
<organism evidence="10 11">
    <name type="scientific">Streblomastix strix</name>
    <dbReference type="NCBI Taxonomy" id="222440"/>
    <lineage>
        <taxon>Eukaryota</taxon>
        <taxon>Metamonada</taxon>
        <taxon>Preaxostyla</taxon>
        <taxon>Oxymonadida</taxon>
        <taxon>Streblomastigidae</taxon>
        <taxon>Streblomastix</taxon>
    </lineage>
</organism>
<dbReference type="InterPro" id="IPR036249">
    <property type="entry name" value="Thioredoxin-like_sf"/>
</dbReference>
<feature type="non-terminal residue" evidence="10">
    <location>
        <position position="245"/>
    </location>
</feature>
<evidence type="ECO:0000256" key="6">
    <source>
        <dbReference type="ARBA" id="ARBA00023235"/>
    </source>
</evidence>
<dbReference type="SUPFAM" id="SSF52833">
    <property type="entry name" value="Thioredoxin-like"/>
    <property type="match status" value="1"/>
</dbReference>
<comment type="subcellular location">
    <subcellularLocation>
        <location evidence="2">Endoplasmic reticulum lumen</location>
    </subcellularLocation>
</comment>
<dbReference type="InterPro" id="IPR013766">
    <property type="entry name" value="Thioredoxin_domain"/>
</dbReference>
<dbReference type="EC" id="5.3.4.1" evidence="4"/>